<dbReference type="EMBL" id="FNST01000002">
    <property type="protein sequence ID" value="SEB60461.1"/>
    <property type="molecule type" value="Genomic_DNA"/>
</dbReference>
<evidence type="ECO:0000313" key="3">
    <source>
        <dbReference type="Proteomes" id="UP000198609"/>
    </source>
</evidence>
<dbReference type="AlphaFoldDB" id="A0A1H4KPP8"/>
<gene>
    <name evidence="2" type="ORF">SAMN04490356_0888</name>
</gene>
<accession>A0A1H4KPP8</accession>
<reference evidence="3" key="1">
    <citation type="submission" date="2016-10" db="EMBL/GenBank/DDBJ databases">
        <authorList>
            <person name="Varghese N."/>
            <person name="Submissions S."/>
        </authorList>
    </citation>
    <scope>NUCLEOTIDE SEQUENCE [LARGE SCALE GENOMIC DNA]</scope>
    <source>
        <strain evidence="3">DSM 40318</strain>
    </source>
</reference>
<keyword evidence="1" id="KW-1133">Transmembrane helix</keyword>
<dbReference type="RefSeq" id="WP_093460418.1">
    <property type="nucleotide sequence ID" value="NZ_FNST01000002.1"/>
</dbReference>
<keyword evidence="3" id="KW-1185">Reference proteome</keyword>
<sequence>MQLINDATASVVEPGSMIHMVSGPTAGQVWRFERVIDHATDGHRVHVTRPHPKLGRIHREYHPRLFGCSVAIDVHWYADKQRLLRGLYVVASQTVLLTLGGIIAWLVAEYGNAEWAGLLAMLGVHADR</sequence>
<evidence type="ECO:0000256" key="1">
    <source>
        <dbReference type="SAM" id="Phobius"/>
    </source>
</evidence>
<keyword evidence="1" id="KW-0472">Membrane</keyword>
<dbReference type="Proteomes" id="UP000198609">
    <property type="component" value="Unassembled WGS sequence"/>
</dbReference>
<evidence type="ECO:0000313" key="2">
    <source>
        <dbReference type="EMBL" id="SEB60461.1"/>
    </source>
</evidence>
<keyword evidence="1" id="KW-0812">Transmembrane</keyword>
<protein>
    <submittedName>
        <fullName evidence="2">Uncharacterized protein</fullName>
    </submittedName>
</protein>
<feature type="transmembrane region" description="Helical" evidence="1">
    <location>
        <begin position="87"/>
        <end position="108"/>
    </location>
</feature>
<name>A0A1H4KPP8_STRMJ</name>
<organism evidence="2 3">
    <name type="scientific">Streptomyces melanosporofaciens</name>
    <dbReference type="NCBI Taxonomy" id="67327"/>
    <lineage>
        <taxon>Bacteria</taxon>
        <taxon>Bacillati</taxon>
        <taxon>Actinomycetota</taxon>
        <taxon>Actinomycetes</taxon>
        <taxon>Kitasatosporales</taxon>
        <taxon>Streptomycetaceae</taxon>
        <taxon>Streptomyces</taxon>
        <taxon>Streptomyces violaceusniger group</taxon>
    </lineage>
</organism>
<proteinExistence type="predicted"/>